<evidence type="ECO:0000256" key="11">
    <source>
        <dbReference type="SAM" id="MobiDB-lite"/>
    </source>
</evidence>
<dbReference type="InterPro" id="IPR033910">
    <property type="entry name" value="GluRS_core"/>
</dbReference>
<dbReference type="HAMAP" id="MF_00022">
    <property type="entry name" value="Glu_tRNA_synth_type1"/>
    <property type="match status" value="1"/>
</dbReference>
<dbReference type="GO" id="GO:0008270">
    <property type="term" value="F:zinc ion binding"/>
    <property type="evidence" value="ECO:0007669"/>
    <property type="project" value="InterPro"/>
</dbReference>
<dbReference type="EMBL" id="FQNC01000045">
    <property type="protein sequence ID" value="SGY60983.1"/>
    <property type="molecule type" value="Genomic_DNA"/>
</dbReference>
<dbReference type="GO" id="GO:0004818">
    <property type="term" value="F:glutamate-tRNA ligase activity"/>
    <property type="evidence" value="ECO:0007669"/>
    <property type="project" value="UniProtKB-EC"/>
</dbReference>
<dbReference type="PROSITE" id="PS00178">
    <property type="entry name" value="AA_TRNA_LIGASE_I"/>
    <property type="match status" value="1"/>
</dbReference>
<dbReference type="SUPFAM" id="SSF48163">
    <property type="entry name" value="An anticodon-binding domain of class I aminoacyl-tRNA synthetases"/>
    <property type="match status" value="2"/>
</dbReference>
<dbReference type="AlphaFoldDB" id="A0A2X0P9L6"/>
<dbReference type="InterPro" id="IPR049940">
    <property type="entry name" value="GluQ/Sye"/>
</dbReference>
<dbReference type="EC" id="6.1.1.17" evidence="2"/>
<evidence type="ECO:0000259" key="13">
    <source>
        <dbReference type="Pfam" id="PF19269"/>
    </source>
</evidence>
<dbReference type="Proteomes" id="UP000249464">
    <property type="component" value="Unassembled WGS sequence"/>
</dbReference>
<evidence type="ECO:0000256" key="4">
    <source>
        <dbReference type="ARBA" id="ARBA00022741"/>
    </source>
</evidence>
<dbReference type="PANTHER" id="PTHR43311">
    <property type="entry name" value="GLUTAMATE--TRNA LIGASE"/>
    <property type="match status" value="1"/>
</dbReference>
<gene>
    <name evidence="14" type="primary">BQ5605_C007g04512</name>
    <name evidence="14" type="ORF">BQ5605_C007G04512</name>
</gene>
<name>A0A2X0P9L6_9BASI</name>
<feature type="domain" description="Aminoacyl-tRNA synthetase class I anticodon-binding" evidence="13">
    <location>
        <begin position="558"/>
        <end position="607"/>
    </location>
</feature>
<dbReference type="InterPro" id="IPR001412">
    <property type="entry name" value="aa-tRNA-synth_I_CS"/>
</dbReference>
<evidence type="ECO:0000256" key="2">
    <source>
        <dbReference type="ARBA" id="ARBA00012835"/>
    </source>
</evidence>
<evidence type="ECO:0000256" key="3">
    <source>
        <dbReference type="ARBA" id="ARBA00022598"/>
    </source>
</evidence>
<reference evidence="14 15" key="1">
    <citation type="submission" date="2016-11" db="EMBL/GenBank/DDBJ databases">
        <authorList>
            <person name="Jaros S."/>
            <person name="Januszkiewicz K."/>
            <person name="Wedrychowicz H."/>
        </authorList>
    </citation>
    <scope>NUCLEOTIDE SEQUENCE [LARGE SCALE GENOMIC DNA]</scope>
</reference>
<dbReference type="Pfam" id="PF19269">
    <property type="entry name" value="Anticodon_2"/>
    <property type="match status" value="1"/>
</dbReference>
<evidence type="ECO:0000256" key="7">
    <source>
        <dbReference type="ARBA" id="ARBA00023146"/>
    </source>
</evidence>
<dbReference type="STRING" id="796604.A0A2X0P9L6"/>
<dbReference type="PRINTS" id="PR00987">
    <property type="entry name" value="TRNASYNTHGLU"/>
</dbReference>
<dbReference type="Gene3D" id="3.40.50.620">
    <property type="entry name" value="HUPs"/>
    <property type="match status" value="2"/>
</dbReference>
<dbReference type="InterPro" id="IPR000924">
    <property type="entry name" value="Glu/Gln-tRNA-synth"/>
</dbReference>
<keyword evidence="7 9" id="KW-0030">Aminoacyl-tRNA synthetase</keyword>
<keyword evidence="10" id="KW-0175">Coiled coil</keyword>
<dbReference type="GO" id="GO:0005524">
    <property type="term" value="F:ATP binding"/>
    <property type="evidence" value="ECO:0007669"/>
    <property type="project" value="UniProtKB-KW"/>
</dbReference>
<dbReference type="GO" id="GO:0005739">
    <property type="term" value="C:mitochondrion"/>
    <property type="evidence" value="ECO:0007669"/>
    <property type="project" value="TreeGrafter"/>
</dbReference>
<organism evidence="14 15">
    <name type="scientific">Microbotryum silenes-dioicae</name>
    <dbReference type="NCBI Taxonomy" id="796604"/>
    <lineage>
        <taxon>Eukaryota</taxon>
        <taxon>Fungi</taxon>
        <taxon>Dikarya</taxon>
        <taxon>Basidiomycota</taxon>
        <taxon>Pucciniomycotina</taxon>
        <taxon>Microbotryomycetes</taxon>
        <taxon>Microbotryales</taxon>
        <taxon>Microbotryaceae</taxon>
        <taxon>Microbotryum</taxon>
    </lineage>
</organism>
<evidence type="ECO:0000259" key="12">
    <source>
        <dbReference type="Pfam" id="PF00749"/>
    </source>
</evidence>
<comment type="similarity">
    <text evidence="1">Belongs to the class-I aminoacyl-tRNA synthetase family. Glutamate--tRNA ligase type 1 subfamily.</text>
</comment>
<keyword evidence="5 9" id="KW-0067">ATP-binding</keyword>
<evidence type="ECO:0000256" key="6">
    <source>
        <dbReference type="ARBA" id="ARBA00022917"/>
    </source>
</evidence>
<proteinExistence type="inferred from homology"/>
<keyword evidence="6 9" id="KW-0648">Protein biosynthesis</keyword>
<dbReference type="SUPFAM" id="SSF52374">
    <property type="entry name" value="Nucleotidylyl transferase"/>
    <property type="match status" value="1"/>
</dbReference>
<keyword evidence="4 9" id="KW-0547">Nucleotide-binding</keyword>
<evidence type="ECO:0000256" key="1">
    <source>
        <dbReference type="ARBA" id="ARBA00007894"/>
    </source>
</evidence>
<evidence type="ECO:0000313" key="14">
    <source>
        <dbReference type="EMBL" id="SGY60983.1"/>
    </source>
</evidence>
<feature type="coiled-coil region" evidence="10">
    <location>
        <begin position="421"/>
        <end position="448"/>
    </location>
</feature>
<dbReference type="PANTHER" id="PTHR43311:SF2">
    <property type="entry name" value="GLUTAMATE--TRNA LIGASE, MITOCHONDRIAL-RELATED"/>
    <property type="match status" value="1"/>
</dbReference>
<protein>
    <recommendedName>
        <fullName evidence="2">glutamate--tRNA ligase</fullName>
        <ecNumber evidence="2">6.1.1.17</ecNumber>
    </recommendedName>
    <alternativeName>
        <fullName evidence="8">Glutamyl-tRNA synthetase</fullName>
    </alternativeName>
</protein>
<feature type="region of interest" description="Disordered" evidence="11">
    <location>
        <begin position="27"/>
        <end position="63"/>
    </location>
</feature>
<dbReference type="Pfam" id="PF00749">
    <property type="entry name" value="tRNA-synt_1c"/>
    <property type="match status" value="2"/>
</dbReference>
<dbReference type="InterPro" id="IPR020058">
    <property type="entry name" value="Glu/Gln-tRNA-synth_Ib_cat-dom"/>
</dbReference>
<evidence type="ECO:0000256" key="9">
    <source>
        <dbReference type="RuleBase" id="RU363037"/>
    </source>
</evidence>
<feature type="domain" description="Glutamyl/glutaminyl-tRNA synthetase class Ib catalytic" evidence="12">
    <location>
        <begin position="62"/>
        <end position="156"/>
    </location>
</feature>
<dbReference type="InterPro" id="IPR045462">
    <property type="entry name" value="aa-tRNA-synth_I_cd-bd"/>
</dbReference>
<evidence type="ECO:0000256" key="8">
    <source>
        <dbReference type="ARBA" id="ARBA00030865"/>
    </source>
</evidence>
<dbReference type="CDD" id="cd00808">
    <property type="entry name" value="GluRS_core"/>
    <property type="match status" value="1"/>
</dbReference>
<dbReference type="Gene3D" id="1.10.10.350">
    <property type="match status" value="1"/>
</dbReference>
<dbReference type="InterPro" id="IPR004527">
    <property type="entry name" value="Glu-tRNA-ligase_bac/mito"/>
</dbReference>
<dbReference type="InterPro" id="IPR020751">
    <property type="entry name" value="aa-tRNA-synth_I_codon-bd_sub2"/>
</dbReference>
<evidence type="ECO:0000256" key="10">
    <source>
        <dbReference type="SAM" id="Coils"/>
    </source>
</evidence>
<keyword evidence="15" id="KW-1185">Reference proteome</keyword>
<feature type="compositionally biased region" description="Low complexity" evidence="11">
    <location>
        <begin position="49"/>
        <end position="60"/>
    </location>
</feature>
<dbReference type="GO" id="GO:0000049">
    <property type="term" value="F:tRNA binding"/>
    <property type="evidence" value="ECO:0007669"/>
    <property type="project" value="InterPro"/>
</dbReference>
<evidence type="ECO:0000313" key="15">
    <source>
        <dbReference type="Proteomes" id="UP000249464"/>
    </source>
</evidence>
<feature type="domain" description="Glutamyl/glutaminyl-tRNA synthetase class Ib catalytic" evidence="12">
    <location>
        <begin position="181"/>
        <end position="410"/>
    </location>
</feature>
<accession>A0A2X0P9L6</accession>
<dbReference type="InterPro" id="IPR008925">
    <property type="entry name" value="aa_tRNA-synth_I_cd-bd_sf"/>
</dbReference>
<dbReference type="GO" id="GO:0006424">
    <property type="term" value="P:glutamyl-tRNA aminoacylation"/>
    <property type="evidence" value="ECO:0007669"/>
    <property type="project" value="InterPro"/>
</dbReference>
<dbReference type="InterPro" id="IPR014729">
    <property type="entry name" value="Rossmann-like_a/b/a_fold"/>
</dbReference>
<sequence>MSIIKWHRLPVTLLELSQSCLTPQATSASRSLPIRSSPRGQGHAHRHCSTTSTPSTTQKPTKLRFAPSPTGYLHLGGLRTVLYNHLLAKRLGATWALRIEDTDQTRFVPGAVESLIKTLRWAKLDYDEGPYRDGGNGPYSQSERKHIYDAFLQPLIDVRPSKFQLRTRTDPHLTNRTPTTQSGKAYHCFCTAERLASTRKLLQKQGSNATYDRKCLGLSKEEVQARLDQGEASVVRFKSSSGGMTQHDLVYDTITYPSLPIEDFVLRKTEGLPTYHFANVVDDHSMGVTHVLRGEEWLPSTPKHLSLYSALGIDPPQFAHLPLLVNQDGSKLSKRAGDVRVEEYIDKGYEPEALLNFVALMGWSPQATTSTNVDASGQEGHVLTMEEMIKRFSLEGVNKNRSTMNLSKLEYLNREHVKLKLGEEEGRKEMVERLKANVEREIGDAKKTDDPVYLGQVIEALKERLHTIHDIPRLGRYFFSPPDYTTALARQMAKSVPLLIYRTSCSSTLKLLRGLAHLGTLRPTGETLSSTIELLQTLPDEAWIWSSETHPKMIETLNTLVKPGGSSKNVMTSLRQALTATKVGAGVPMTVLTLGKEESLARLQHALEERAGE</sequence>
<keyword evidence="3 9" id="KW-0436">Ligase</keyword>
<evidence type="ECO:0000256" key="5">
    <source>
        <dbReference type="ARBA" id="ARBA00022840"/>
    </source>
</evidence>